<evidence type="ECO:0000313" key="4">
    <source>
        <dbReference type="Proteomes" id="UP001595843"/>
    </source>
</evidence>
<sequence length="426" mass="48994">MEKIEHRQLKETLYHEQLPNGLQVYLLPKPGFNKTYATFTTKYGSIDNHFRPPGKDEVKVPDGIAHFLEHKMFEEKDGDVFARFSNQGASANAFTSFERTAYLFSCTEKVEENLTTLIDFVQNPYFTDQTVEKEKGIIGQEIRMYDDNPDWRSYFGLIEAMYQNHPVRIDIAGTVESIAEITKETLYTCYETFYHPSNMLLFVVGPIDPEPIMELIRQNQAAKKYDKQGEIGRYFPEEPGSVAKKQLEVRLSVGISKCLFGFKEKKIGGTGEELVRQELATEVMLEALFGPSSDLYQSLYDDGLIDDHFGYDYSLEKGYGFSMAGGDTPDPDALLVRIHEELPRLIDGGIPAPVVERIRKKKLGSYLRSLNSPEWIANQFTRYRFNDTDLFRIVPMLEELTAEDVNQRLREHIDWERFAASIVRPH</sequence>
<dbReference type="SUPFAM" id="SSF63411">
    <property type="entry name" value="LuxS/MPP-like metallohydrolase"/>
    <property type="match status" value="2"/>
</dbReference>
<evidence type="ECO:0000259" key="2">
    <source>
        <dbReference type="Pfam" id="PF05193"/>
    </source>
</evidence>
<dbReference type="NCBIfam" id="NF047421">
    <property type="entry name" value="YfmH_fam"/>
    <property type="match status" value="1"/>
</dbReference>
<gene>
    <name evidence="3" type="primary">yfmH</name>
    <name evidence="3" type="ORF">ACFOUO_13955</name>
</gene>
<organism evidence="3 4">
    <name type="scientific">Salinithrix halophila</name>
    <dbReference type="NCBI Taxonomy" id="1485204"/>
    <lineage>
        <taxon>Bacteria</taxon>
        <taxon>Bacillati</taxon>
        <taxon>Bacillota</taxon>
        <taxon>Bacilli</taxon>
        <taxon>Bacillales</taxon>
        <taxon>Thermoactinomycetaceae</taxon>
        <taxon>Salinithrix</taxon>
    </lineage>
</organism>
<dbReference type="InterPro" id="IPR050361">
    <property type="entry name" value="MPP/UQCRC_Complex"/>
</dbReference>
<proteinExistence type="predicted"/>
<dbReference type="PANTHER" id="PTHR11851:SF134">
    <property type="entry name" value="ZINC-DEPENDENT PROTEASE"/>
    <property type="match status" value="1"/>
</dbReference>
<protein>
    <submittedName>
        <fullName evidence="3">EF-P 5-aminopentanol modification-associated protein YfmH</fullName>
    </submittedName>
</protein>
<dbReference type="Pfam" id="PF00675">
    <property type="entry name" value="Peptidase_M16"/>
    <property type="match status" value="1"/>
</dbReference>
<accession>A0ABV8JG01</accession>
<dbReference type="InterPro" id="IPR011765">
    <property type="entry name" value="Pept_M16_N"/>
</dbReference>
<dbReference type="InterPro" id="IPR007863">
    <property type="entry name" value="Peptidase_M16_C"/>
</dbReference>
<feature type="domain" description="Peptidase M16 N-terminal" evidence="1">
    <location>
        <begin position="62"/>
        <end position="174"/>
    </location>
</feature>
<dbReference type="RefSeq" id="WP_380705736.1">
    <property type="nucleotide sequence ID" value="NZ_JBHSAP010000018.1"/>
</dbReference>
<keyword evidence="4" id="KW-1185">Reference proteome</keyword>
<comment type="caution">
    <text evidence="3">The sequence shown here is derived from an EMBL/GenBank/DDBJ whole genome shotgun (WGS) entry which is preliminary data.</text>
</comment>
<dbReference type="Pfam" id="PF05193">
    <property type="entry name" value="Peptidase_M16_C"/>
    <property type="match status" value="1"/>
</dbReference>
<dbReference type="EMBL" id="JBHSAP010000018">
    <property type="protein sequence ID" value="MFC4077901.1"/>
    <property type="molecule type" value="Genomic_DNA"/>
</dbReference>
<evidence type="ECO:0000259" key="1">
    <source>
        <dbReference type="Pfam" id="PF00675"/>
    </source>
</evidence>
<dbReference type="Proteomes" id="UP001595843">
    <property type="component" value="Unassembled WGS sequence"/>
</dbReference>
<dbReference type="Gene3D" id="3.30.830.10">
    <property type="entry name" value="Metalloenzyme, LuxS/M16 peptidase-like"/>
    <property type="match status" value="2"/>
</dbReference>
<feature type="domain" description="Peptidase M16 C-terminal" evidence="2">
    <location>
        <begin position="181"/>
        <end position="360"/>
    </location>
</feature>
<evidence type="ECO:0000313" key="3">
    <source>
        <dbReference type="EMBL" id="MFC4077901.1"/>
    </source>
</evidence>
<dbReference type="PANTHER" id="PTHR11851">
    <property type="entry name" value="METALLOPROTEASE"/>
    <property type="match status" value="1"/>
</dbReference>
<name>A0ABV8JG01_9BACL</name>
<dbReference type="InterPro" id="IPR011249">
    <property type="entry name" value="Metalloenz_LuxS/M16"/>
</dbReference>
<reference evidence="4" key="1">
    <citation type="journal article" date="2019" name="Int. J. Syst. Evol. Microbiol.">
        <title>The Global Catalogue of Microorganisms (GCM) 10K type strain sequencing project: providing services to taxonomists for standard genome sequencing and annotation.</title>
        <authorList>
            <consortium name="The Broad Institute Genomics Platform"/>
            <consortium name="The Broad Institute Genome Sequencing Center for Infectious Disease"/>
            <person name="Wu L."/>
            <person name="Ma J."/>
        </authorList>
    </citation>
    <scope>NUCLEOTIDE SEQUENCE [LARGE SCALE GENOMIC DNA]</scope>
    <source>
        <strain evidence="4">IBRC-M 10813</strain>
    </source>
</reference>